<sequence length="342" mass="38094">MPIHRKIKVLVVDDSMIFREVIARGLATDPQIEVVATAQDPFDARDKILKYEPDVMTCDVEMPKMNGIEFLRRLLPQYLLPVIVVSTISEAVFDAMKVGAVDFVTKPNLKLARTVEEFLYDLIEKVKTAAVAKVSIENHNDLKEELFESIRVNSNRIIAIGSSTGGTEAVYKILKQLPKNSPGIVVVQHIPPVFSKMFAERLNNQTKLQCKEAENGDFVEIGRVLVAPGDHHMRIRKVGEKYRIEIFKGEKVNGHCPSVDLLFQSVAKEAGDKAIGVILTGMGYDGAKGLLSMRRKGARTIGQDEKSSVVYGMPKVAFNIGAVEKQCSLENIHRLIYSMLKE</sequence>
<dbReference type="EC" id="3.1.1.61" evidence="3"/>
<comment type="catalytic activity">
    <reaction evidence="3">
        <text>[protein]-L-glutamate 5-O-methyl ester + H2O = L-glutamyl-[protein] + methanol + H(+)</text>
        <dbReference type="Rhea" id="RHEA:23236"/>
        <dbReference type="Rhea" id="RHEA-COMP:10208"/>
        <dbReference type="Rhea" id="RHEA-COMP:10311"/>
        <dbReference type="ChEBI" id="CHEBI:15377"/>
        <dbReference type="ChEBI" id="CHEBI:15378"/>
        <dbReference type="ChEBI" id="CHEBI:17790"/>
        <dbReference type="ChEBI" id="CHEBI:29973"/>
        <dbReference type="ChEBI" id="CHEBI:82795"/>
        <dbReference type="EC" id="3.1.1.61"/>
    </reaction>
</comment>
<keyword evidence="3 4" id="KW-0378">Hydrolase</keyword>
<dbReference type="CDD" id="cd16432">
    <property type="entry name" value="CheB_Rec"/>
    <property type="match status" value="1"/>
</dbReference>
<evidence type="ECO:0000313" key="9">
    <source>
        <dbReference type="Proteomes" id="UP000694308"/>
    </source>
</evidence>
<evidence type="ECO:0000313" key="8">
    <source>
        <dbReference type="EMBL" id="MBV7273814.1"/>
    </source>
</evidence>
<keyword evidence="3 5" id="KW-0597">Phosphoprotein</keyword>
<dbReference type="CDD" id="cd17541">
    <property type="entry name" value="REC_CheB-like"/>
    <property type="match status" value="1"/>
</dbReference>
<comment type="PTM">
    <text evidence="3">Phosphorylated by CheA. Phosphorylation of the N-terminal regulatory domain activates the methylesterase activity.</text>
</comment>
<feature type="active site" evidence="3 4">
    <location>
        <position position="285"/>
    </location>
</feature>
<evidence type="ECO:0000256" key="1">
    <source>
        <dbReference type="ARBA" id="ARBA00022490"/>
    </source>
</evidence>
<dbReference type="GO" id="GO:0006935">
    <property type="term" value="P:chemotaxis"/>
    <property type="evidence" value="ECO:0007669"/>
    <property type="project" value="UniProtKB-UniRule"/>
</dbReference>
<protein>
    <recommendedName>
        <fullName evidence="3">Protein-glutamate methylesterase/protein-glutamine glutaminase</fullName>
        <ecNumber evidence="3">3.1.1.61</ecNumber>
        <ecNumber evidence="3">3.5.1.44</ecNumber>
    </recommendedName>
</protein>
<comment type="similarity">
    <text evidence="3">Belongs to the CheB family.</text>
</comment>
<comment type="function">
    <text evidence="3">Involved in chemotaxis. Part of a chemotaxis signal transduction system that modulates chemotaxis in response to various stimuli. Catalyzes the demethylation of specific methylglutamate residues introduced into the chemoreceptors (methyl-accepting chemotaxis proteins or MCP) by CheR. Also mediates the irreversible deamidation of specific glutamine residues to glutamic acid.</text>
</comment>
<feature type="domain" description="CheB-type methylesterase" evidence="7">
    <location>
        <begin position="151"/>
        <end position="342"/>
    </location>
</feature>
<feature type="active site" evidence="3 4">
    <location>
        <position position="163"/>
    </location>
</feature>
<comment type="subcellular location">
    <subcellularLocation>
        <location evidence="3">Cytoplasm</location>
    </subcellularLocation>
</comment>
<dbReference type="PANTHER" id="PTHR42872:SF6">
    <property type="entry name" value="PROTEIN-GLUTAMATE METHYLESTERASE_PROTEIN-GLUTAMINE GLUTAMINASE"/>
    <property type="match status" value="1"/>
</dbReference>
<dbReference type="PROSITE" id="PS50122">
    <property type="entry name" value="CHEB"/>
    <property type="match status" value="1"/>
</dbReference>
<dbReference type="Pfam" id="PF00072">
    <property type="entry name" value="Response_reg"/>
    <property type="match status" value="1"/>
</dbReference>
<dbReference type="InterPro" id="IPR001789">
    <property type="entry name" value="Sig_transdc_resp-reg_receiver"/>
</dbReference>
<dbReference type="HAMAP" id="MF_00099">
    <property type="entry name" value="CheB_chemtxs"/>
    <property type="match status" value="1"/>
</dbReference>
<dbReference type="Proteomes" id="UP000694308">
    <property type="component" value="Unassembled WGS sequence"/>
</dbReference>
<comment type="caution">
    <text evidence="8">The sequence shown here is derived from an EMBL/GenBank/DDBJ whole genome shotgun (WGS) entry which is preliminary data.</text>
</comment>
<evidence type="ECO:0000259" key="6">
    <source>
        <dbReference type="PROSITE" id="PS50110"/>
    </source>
</evidence>
<evidence type="ECO:0000256" key="4">
    <source>
        <dbReference type="PROSITE-ProRule" id="PRU00050"/>
    </source>
</evidence>
<dbReference type="GO" id="GO:0005737">
    <property type="term" value="C:cytoplasm"/>
    <property type="evidence" value="ECO:0007669"/>
    <property type="project" value="UniProtKB-SubCell"/>
</dbReference>
<dbReference type="PROSITE" id="PS50110">
    <property type="entry name" value="RESPONSE_REGULATORY"/>
    <property type="match status" value="1"/>
</dbReference>
<feature type="active site" evidence="3 4">
    <location>
        <position position="189"/>
    </location>
</feature>
<dbReference type="RefSeq" id="WP_218320882.1">
    <property type="nucleotide sequence ID" value="NZ_JAEEGC010000054.1"/>
</dbReference>
<comment type="domain">
    <text evidence="3">Contains a C-terminal catalytic domain, and an N-terminal region which modulates catalytic activity.</text>
</comment>
<dbReference type="PIRSF" id="PIRSF000876">
    <property type="entry name" value="RR_chemtxs_CheB"/>
    <property type="match status" value="1"/>
</dbReference>
<evidence type="ECO:0000259" key="7">
    <source>
        <dbReference type="PROSITE" id="PS50122"/>
    </source>
</evidence>
<dbReference type="NCBIfam" id="NF009206">
    <property type="entry name" value="PRK12555.1"/>
    <property type="match status" value="1"/>
</dbReference>
<dbReference type="EC" id="3.5.1.44" evidence="3"/>
<dbReference type="NCBIfam" id="NF001965">
    <property type="entry name" value="PRK00742.1"/>
    <property type="match status" value="1"/>
</dbReference>
<dbReference type="GO" id="GO:0000156">
    <property type="term" value="F:phosphorelay response regulator activity"/>
    <property type="evidence" value="ECO:0007669"/>
    <property type="project" value="InterPro"/>
</dbReference>
<keyword evidence="2 3" id="KW-0145">Chemotaxis</keyword>
<dbReference type="EMBL" id="JAEEGC010000054">
    <property type="protein sequence ID" value="MBV7273814.1"/>
    <property type="molecule type" value="Genomic_DNA"/>
</dbReference>
<accession>A0A949X2Y4</accession>
<proteinExistence type="inferred from homology"/>
<keyword evidence="1 3" id="KW-0963">Cytoplasm</keyword>
<name>A0A949X2Y4_9CLOT</name>
<feature type="domain" description="Response regulatory" evidence="6">
    <location>
        <begin position="8"/>
        <end position="121"/>
    </location>
</feature>
<dbReference type="GO" id="GO:0008984">
    <property type="term" value="F:protein-glutamate methylesterase activity"/>
    <property type="evidence" value="ECO:0007669"/>
    <property type="project" value="UniProtKB-UniRule"/>
</dbReference>
<organism evidence="8 9">
    <name type="scientific">Clostridium thailandense</name>
    <dbReference type="NCBI Taxonomy" id="2794346"/>
    <lineage>
        <taxon>Bacteria</taxon>
        <taxon>Bacillati</taxon>
        <taxon>Bacillota</taxon>
        <taxon>Clostridia</taxon>
        <taxon>Eubacteriales</taxon>
        <taxon>Clostridiaceae</taxon>
        <taxon>Clostridium</taxon>
    </lineage>
</organism>
<dbReference type="InterPro" id="IPR008248">
    <property type="entry name" value="CheB-like"/>
</dbReference>
<dbReference type="PANTHER" id="PTHR42872">
    <property type="entry name" value="PROTEIN-GLUTAMATE METHYLESTERASE/PROTEIN-GLUTAMINE GLUTAMINASE"/>
    <property type="match status" value="1"/>
</dbReference>
<dbReference type="InterPro" id="IPR000673">
    <property type="entry name" value="Sig_transdc_resp-reg_Me-estase"/>
</dbReference>
<feature type="modified residue" description="4-aspartylphosphate" evidence="3 5">
    <location>
        <position position="59"/>
    </location>
</feature>
<dbReference type="AlphaFoldDB" id="A0A949X2Y4"/>
<gene>
    <name evidence="3" type="primary">cheB</name>
    <name evidence="8" type="ORF">I6U48_12935</name>
</gene>
<evidence type="ECO:0000256" key="3">
    <source>
        <dbReference type="HAMAP-Rule" id="MF_00099"/>
    </source>
</evidence>
<keyword evidence="9" id="KW-1185">Reference proteome</keyword>
<dbReference type="Pfam" id="PF01339">
    <property type="entry name" value="CheB_methylest"/>
    <property type="match status" value="1"/>
</dbReference>
<evidence type="ECO:0000256" key="2">
    <source>
        <dbReference type="ARBA" id="ARBA00022500"/>
    </source>
</evidence>
<dbReference type="SMART" id="SM00448">
    <property type="entry name" value="REC"/>
    <property type="match status" value="1"/>
</dbReference>
<reference evidence="8" key="1">
    <citation type="submission" date="2020-12" db="EMBL/GenBank/DDBJ databases">
        <title>Clostridium thailandense sp. nov., a novel acetogenic bacterium isolated from peat land soil in Thailand.</title>
        <authorList>
            <person name="Chaikitkaew S."/>
            <person name="Birkeland N.K."/>
        </authorList>
    </citation>
    <scope>NUCLEOTIDE SEQUENCE</scope>
    <source>
        <strain evidence="8">PL3</strain>
    </source>
</reference>
<evidence type="ECO:0000256" key="5">
    <source>
        <dbReference type="PROSITE-ProRule" id="PRU00169"/>
    </source>
</evidence>
<comment type="catalytic activity">
    <reaction evidence="3">
        <text>L-glutaminyl-[protein] + H2O = L-glutamyl-[protein] + NH4(+)</text>
        <dbReference type="Rhea" id="RHEA:16441"/>
        <dbReference type="Rhea" id="RHEA-COMP:10207"/>
        <dbReference type="Rhea" id="RHEA-COMP:10208"/>
        <dbReference type="ChEBI" id="CHEBI:15377"/>
        <dbReference type="ChEBI" id="CHEBI:28938"/>
        <dbReference type="ChEBI" id="CHEBI:29973"/>
        <dbReference type="ChEBI" id="CHEBI:30011"/>
        <dbReference type="EC" id="3.5.1.44"/>
    </reaction>
</comment>
<dbReference type="GO" id="GO:0050568">
    <property type="term" value="F:protein-glutamine glutaminase activity"/>
    <property type="evidence" value="ECO:0007669"/>
    <property type="project" value="UniProtKB-UniRule"/>
</dbReference>